<protein>
    <submittedName>
        <fullName evidence="4">Uncharacterized protein</fullName>
    </submittedName>
</protein>
<accession>A0A5E4QEQ8</accession>
<evidence type="ECO:0000256" key="2">
    <source>
        <dbReference type="ARBA" id="ARBA00022729"/>
    </source>
</evidence>
<organism evidence="4 5">
    <name type="scientific">Leptidea sinapis</name>
    <dbReference type="NCBI Taxonomy" id="189913"/>
    <lineage>
        <taxon>Eukaryota</taxon>
        <taxon>Metazoa</taxon>
        <taxon>Ecdysozoa</taxon>
        <taxon>Arthropoda</taxon>
        <taxon>Hexapoda</taxon>
        <taxon>Insecta</taxon>
        <taxon>Pterygota</taxon>
        <taxon>Neoptera</taxon>
        <taxon>Endopterygota</taxon>
        <taxon>Lepidoptera</taxon>
        <taxon>Glossata</taxon>
        <taxon>Ditrysia</taxon>
        <taxon>Papilionoidea</taxon>
        <taxon>Pieridae</taxon>
        <taxon>Dismorphiinae</taxon>
        <taxon>Leptidea</taxon>
    </lineage>
</organism>
<keyword evidence="1 3" id="KW-0193">Cuticle</keyword>
<dbReference type="Proteomes" id="UP000324832">
    <property type="component" value="Unassembled WGS sequence"/>
</dbReference>
<dbReference type="EMBL" id="FZQP02002593">
    <property type="protein sequence ID" value="VVC96193.1"/>
    <property type="molecule type" value="Genomic_DNA"/>
</dbReference>
<keyword evidence="5" id="KW-1185">Reference proteome</keyword>
<dbReference type="InterPro" id="IPR050468">
    <property type="entry name" value="Cuticle_Struct_Prot"/>
</dbReference>
<evidence type="ECO:0000313" key="5">
    <source>
        <dbReference type="Proteomes" id="UP000324832"/>
    </source>
</evidence>
<dbReference type="PANTHER" id="PTHR10380:SF173">
    <property type="entry name" value="CUTICULAR PROTEIN 47EF, ISOFORM C-RELATED"/>
    <property type="match status" value="1"/>
</dbReference>
<dbReference type="GO" id="GO:0008010">
    <property type="term" value="F:structural constituent of chitin-based larval cuticle"/>
    <property type="evidence" value="ECO:0007669"/>
    <property type="project" value="TreeGrafter"/>
</dbReference>
<evidence type="ECO:0000313" key="4">
    <source>
        <dbReference type="EMBL" id="VVC96193.1"/>
    </source>
</evidence>
<name>A0A5E4QEQ8_9NEOP</name>
<dbReference type="PROSITE" id="PS00233">
    <property type="entry name" value="CHIT_BIND_RR_1"/>
    <property type="match status" value="1"/>
</dbReference>
<keyword evidence="2" id="KW-0732">Signal</keyword>
<dbReference type="PROSITE" id="PS51155">
    <property type="entry name" value="CHIT_BIND_RR_2"/>
    <property type="match status" value="1"/>
</dbReference>
<dbReference type="InterPro" id="IPR031311">
    <property type="entry name" value="CHIT_BIND_RR_consensus"/>
</dbReference>
<dbReference type="Pfam" id="PF00379">
    <property type="entry name" value="Chitin_bind_4"/>
    <property type="match status" value="1"/>
</dbReference>
<dbReference type="AlphaFoldDB" id="A0A5E4QEQ8"/>
<sequence length="321" mass="36470">MISPTNYIQKSLDSETARFTTGPNTDSIETSTYSPYYIYRDKTNHNFQENFKVYYKLNLRDNDYNTISENLTTTDTSFIRSKDYTTPNADINNKISEIVTTEPSYLTEPQDTIMNYENLLTPDGYLFNFDTSNGMHVKETGQESNGSKVKGSYSYIGDDGKIYKISYTADENGFLAHGDHLPTPPPVSIETNEALKPHLFQNKSVVFDDGSYDEQKYGYRKNELNFNSNDVQITEQTALQPQAHGATTMSYLNEEDVSSTKLAKNVMSKGYEYFPPQGKKLIEIRQPVHKTSSKTDENNYAINLNNILSEPFDITDISTSL</sequence>
<evidence type="ECO:0000256" key="3">
    <source>
        <dbReference type="PROSITE-ProRule" id="PRU00497"/>
    </source>
</evidence>
<dbReference type="PANTHER" id="PTHR10380">
    <property type="entry name" value="CUTICLE PROTEIN"/>
    <property type="match status" value="1"/>
</dbReference>
<dbReference type="PRINTS" id="PR00947">
    <property type="entry name" value="CUTICLE"/>
</dbReference>
<evidence type="ECO:0000256" key="1">
    <source>
        <dbReference type="ARBA" id="ARBA00022460"/>
    </source>
</evidence>
<proteinExistence type="predicted"/>
<dbReference type="GO" id="GO:0062129">
    <property type="term" value="C:chitin-based extracellular matrix"/>
    <property type="evidence" value="ECO:0007669"/>
    <property type="project" value="TreeGrafter"/>
</dbReference>
<gene>
    <name evidence="4" type="ORF">LSINAPIS_LOCUS7739</name>
</gene>
<reference evidence="4 5" key="1">
    <citation type="submission" date="2017-07" db="EMBL/GenBank/DDBJ databases">
        <authorList>
            <person name="Talla V."/>
            <person name="Backstrom N."/>
        </authorList>
    </citation>
    <scope>NUCLEOTIDE SEQUENCE [LARGE SCALE GENOMIC DNA]</scope>
</reference>
<dbReference type="InterPro" id="IPR000618">
    <property type="entry name" value="Insect_cuticle"/>
</dbReference>